<evidence type="ECO:0000313" key="3">
    <source>
        <dbReference type="EMBL" id="KIY63391.1"/>
    </source>
</evidence>
<organism evidence="3 4">
    <name type="scientific">Cylindrobasidium torrendii FP15055 ss-10</name>
    <dbReference type="NCBI Taxonomy" id="1314674"/>
    <lineage>
        <taxon>Eukaryota</taxon>
        <taxon>Fungi</taxon>
        <taxon>Dikarya</taxon>
        <taxon>Basidiomycota</taxon>
        <taxon>Agaricomycotina</taxon>
        <taxon>Agaricomycetes</taxon>
        <taxon>Agaricomycetidae</taxon>
        <taxon>Agaricales</taxon>
        <taxon>Marasmiineae</taxon>
        <taxon>Physalacriaceae</taxon>
        <taxon>Cylindrobasidium</taxon>
    </lineage>
</organism>
<feature type="compositionally biased region" description="Basic and acidic residues" evidence="1">
    <location>
        <begin position="58"/>
        <end position="73"/>
    </location>
</feature>
<evidence type="ECO:0000313" key="4">
    <source>
        <dbReference type="Proteomes" id="UP000054007"/>
    </source>
</evidence>
<accession>A0A0D7B1K7</accession>
<reference evidence="3 4" key="1">
    <citation type="journal article" date="2015" name="Fungal Genet. Biol.">
        <title>Evolution of novel wood decay mechanisms in Agaricales revealed by the genome sequences of Fistulina hepatica and Cylindrobasidium torrendii.</title>
        <authorList>
            <person name="Floudas D."/>
            <person name="Held B.W."/>
            <person name="Riley R."/>
            <person name="Nagy L.G."/>
            <person name="Koehler G."/>
            <person name="Ransdell A.S."/>
            <person name="Younus H."/>
            <person name="Chow J."/>
            <person name="Chiniquy J."/>
            <person name="Lipzen A."/>
            <person name="Tritt A."/>
            <person name="Sun H."/>
            <person name="Haridas S."/>
            <person name="LaButti K."/>
            <person name="Ohm R.A."/>
            <person name="Kues U."/>
            <person name="Blanchette R.A."/>
            <person name="Grigoriev I.V."/>
            <person name="Minto R.E."/>
            <person name="Hibbett D.S."/>
        </authorList>
    </citation>
    <scope>NUCLEOTIDE SEQUENCE [LARGE SCALE GENOMIC DNA]</scope>
    <source>
        <strain evidence="3 4">FP15055 ss-10</strain>
    </source>
</reference>
<dbReference type="EMBL" id="KN880699">
    <property type="protein sequence ID" value="KIY63391.1"/>
    <property type="molecule type" value="Genomic_DNA"/>
</dbReference>
<protein>
    <recommendedName>
        <fullName evidence="2">F-box domain-containing protein</fullName>
    </recommendedName>
</protein>
<name>A0A0D7B1K7_9AGAR</name>
<dbReference type="InterPro" id="IPR001810">
    <property type="entry name" value="F-box_dom"/>
</dbReference>
<feature type="region of interest" description="Disordered" evidence="1">
    <location>
        <begin position="29"/>
        <end position="90"/>
    </location>
</feature>
<dbReference type="STRING" id="1314674.A0A0D7B1K7"/>
<proteinExistence type="predicted"/>
<dbReference type="InterPro" id="IPR036047">
    <property type="entry name" value="F-box-like_dom_sf"/>
</dbReference>
<dbReference type="OrthoDB" id="2269034at2759"/>
<dbReference type="SUPFAM" id="SSF81383">
    <property type="entry name" value="F-box domain"/>
    <property type="match status" value="1"/>
</dbReference>
<feature type="domain" description="F-box" evidence="2">
    <location>
        <begin position="116"/>
        <end position="166"/>
    </location>
</feature>
<sequence>MTRSLCAACSDGAFPSFAQHEERGLVEYAAAPPDTPGKSNSRTGRRLQPLINLLTRTRTQEPEQEKDKRKDYGELVLASPASPGSSRVETIRRPRQQVRQLSFTEVGLALAAPSAISRLPAEILALVFVFAVDGSEEWRTALRLSLVSRFWRNIALGRPQLWTTVVSRPRGMHAGTVWWYLHLSQQDKLDVTLDMRRGGGSDAVVSQILREVGRWKSVDIRLPGDDTRRIDGIPFELAKELKTLMLDEGTCKAAMSRGAGSVTPHPWPTVDTVVLLQRFTNETNLSLVSAKHLILENGLHFARLQGTESPTPLGFAKLTIRTAPIGVDRFLRSYSFVGLTSVEVVLDLKEGSKSKEHVYVKEHVVPALISAIRSSVSQLRSLTLKGVPFDVPQLLELLCMTRKLRTFVLHGAVNHDLIRNLSVTMRDADGAVLPRLKRLELVWDGEVDGRTVLDSLESRMSMRTKEAGLSALKSVVLGRIDGKPFDDATVERMNDMRRTEKVAMSQW</sequence>
<dbReference type="Proteomes" id="UP000054007">
    <property type="component" value="Unassembled WGS sequence"/>
</dbReference>
<gene>
    <name evidence="3" type="ORF">CYLTODRAFT_426137</name>
</gene>
<dbReference type="Pfam" id="PF12937">
    <property type="entry name" value="F-box-like"/>
    <property type="match status" value="1"/>
</dbReference>
<dbReference type="Gene3D" id="1.20.1280.50">
    <property type="match status" value="1"/>
</dbReference>
<evidence type="ECO:0000259" key="2">
    <source>
        <dbReference type="Pfam" id="PF12937"/>
    </source>
</evidence>
<dbReference type="AlphaFoldDB" id="A0A0D7B1K7"/>
<evidence type="ECO:0000256" key="1">
    <source>
        <dbReference type="SAM" id="MobiDB-lite"/>
    </source>
</evidence>
<keyword evidence="4" id="KW-1185">Reference proteome</keyword>